<dbReference type="HOGENOM" id="CLU_375431_0_0_7"/>
<keyword evidence="3" id="KW-1185">Reference proteome</keyword>
<dbReference type="RefSeq" id="WP_012830004.1">
    <property type="nucleotide sequence ID" value="NC_013440.1"/>
</dbReference>
<dbReference type="Proteomes" id="UP000001880">
    <property type="component" value="Chromosome"/>
</dbReference>
<sequence length="739" mass="80159">MQLFRQHRQRRPRLGRRHSRDTASLHPGRAPLALLLLATSALVASSGCDSGRQLPPDAGIATDCSLDAVIEARPGFPFDPQVFREQVWPALEQACAQAGCHLAPNGVGGFSVWPVSTEPCEFSASFNAVYAKTDFRNDPKNSRVYASVTGANPLHPAIPEDADLDLVLDYVTAAYQAYVDYFGVTDPTLLFDRADYVGIIQPAFDAAGCTISACHAPSTAADGFVLHPFPAADSAEMDENLYNVVKLIDFSTGDDGASRSRIYVRSIDQHRHALLRPTSSEALLDWIRAGLPDGDEPPGPGCADVSGFNLEVFRDDIRPILVGEASVPGEPTNSGCALSVCHGEDRGAGTLYLDEDASAEDNLAQIACFVDLANPSASQLLVCPIKHPDCNIYPHPGEDIFSGVTDLRYQRVLSYLYASTRESTPLDFAFFAQKINPLFNDEDTVGDGQSGLTCADVQSCHGVTTAGQTPPNYSNFAIIREAISEQDLLLNFMSAANFTYFPDPTQSSLFLYPTDEISNLANPWATGLRHPGGQAFAPGDPEAALILRWAGGLRVDEHSQVRNWLVGGDFPANDVVDEMITDEASVQPRVFDTTGGSTRFHRGEWRGYFADQGFIDLNDPAEGFARDVPTQRMVYAVAYIINTDPQPLEITFTVRSPNDVMLYVGEQLDIGRGGTGTALTTSLPSYAATHSLTRVMVKVLQTPEVAEFGFEFELADRRGEKFDATDPRLVFKLGPQGGI</sequence>
<evidence type="ECO:0000313" key="2">
    <source>
        <dbReference type="EMBL" id="ACY17412.1"/>
    </source>
</evidence>
<feature type="compositionally biased region" description="Basic residues" evidence="1">
    <location>
        <begin position="1"/>
        <end position="19"/>
    </location>
</feature>
<dbReference type="EMBL" id="CP001804">
    <property type="protein sequence ID" value="ACY17412.1"/>
    <property type="molecule type" value="Genomic_DNA"/>
</dbReference>
<dbReference type="OrthoDB" id="5518040at2"/>
<feature type="region of interest" description="Disordered" evidence="1">
    <location>
        <begin position="1"/>
        <end position="25"/>
    </location>
</feature>
<evidence type="ECO:0000313" key="3">
    <source>
        <dbReference type="Proteomes" id="UP000001880"/>
    </source>
</evidence>
<proteinExistence type="predicted"/>
<organism evidence="2 3">
    <name type="scientific">Haliangium ochraceum (strain DSM 14365 / JCM 11303 / SMP-2)</name>
    <dbReference type="NCBI Taxonomy" id="502025"/>
    <lineage>
        <taxon>Bacteria</taxon>
        <taxon>Pseudomonadati</taxon>
        <taxon>Myxococcota</taxon>
        <taxon>Polyangia</taxon>
        <taxon>Haliangiales</taxon>
        <taxon>Kofleriaceae</taxon>
        <taxon>Haliangium</taxon>
    </lineage>
</organism>
<accession>D0LU48</accession>
<dbReference type="AlphaFoldDB" id="D0LU48"/>
<protein>
    <submittedName>
        <fullName evidence="2">Uncharacterized protein</fullName>
    </submittedName>
</protein>
<gene>
    <name evidence="2" type="ordered locus">Hoch_4923</name>
</gene>
<reference evidence="2 3" key="1">
    <citation type="journal article" date="2010" name="Stand. Genomic Sci.">
        <title>Complete genome sequence of Haliangium ochraceum type strain (SMP-2).</title>
        <authorList>
            <consortium name="US DOE Joint Genome Institute (JGI-PGF)"/>
            <person name="Ivanova N."/>
            <person name="Daum C."/>
            <person name="Lang E."/>
            <person name="Abt B."/>
            <person name="Kopitz M."/>
            <person name="Saunders E."/>
            <person name="Lapidus A."/>
            <person name="Lucas S."/>
            <person name="Glavina Del Rio T."/>
            <person name="Nolan M."/>
            <person name="Tice H."/>
            <person name="Copeland A."/>
            <person name="Cheng J.F."/>
            <person name="Chen F."/>
            <person name="Bruce D."/>
            <person name="Goodwin L."/>
            <person name="Pitluck S."/>
            <person name="Mavromatis K."/>
            <person name="Pati A."/>
            <person name="Mikhailova N."/>
            <person name="Chen A."/>
            <person name="Palaniappan K."/>
            <person name="Land M."/>
            <person name="Hauser L."/>
            <person name="Chang Y.J."/>
            <person name="Jeffries C.D."/>
            <person name="Detter J.C."/>
            <person name="Brettin T."/>
            <person name="Rohde M."/>
            <person name="Goker M."/>
            <person name="Bristow J."/>
            <person name="Markowitz V."/>
            <person name="Eisen J.A."/>
            <person name="Hugenholtz P."/>
            <person name="Kyrpides N.C."/>
            <person name="Klenk H.P."/>
        </authorList>
    </citation>
    <scope>NUCLEOTIDE SEQUENCE [LARGE SCALE GENOMIC DNA]</scope>
    <source>
        <strain evidence="3">DSM 14365 / CIP 107738 / JCM 11303 / AJ 13395 / SMP-2</strain>
    </source>
</reference>
<dbReference type="KEGG" id="hoh:Hoch_4923"/>
<name>D0LU48_HALO1</name>
<evidence type="ECO:0000256" key="1">
    <source>
        <dbReference type="SAM" id="MobiDB-lite"/>
    </source>
</evidence>